<proteinExistence type="predicted"/>
<keyword evidence="3" id="KW-1185">Reference proteome</keyword>
<dbReference type="RefSeq" id="WP_146801272.1">
    <property type="nucleotide sequence ID" value="NZ_VOLP01000050.1"/>
</dbReference>
<dbReference type="PROSITE" id="PS51257">
    <property type="entry name" value="PROKAR_LIPOPROTEIN"/>
    <property type="match status" value="1"/>
</dbReference>
<dbReference type="EMBL" id="VOLQ01000066">
    <property type="protein sequence ID" value="TWX62966.1"/>
    <property type="molecule type" value="Genomic_DNA"/>
</dbReference>
<dbReference type="SUPFAM" id="SSF74653">
    <property type="entry name" value="TolA/TonB C-terminal domain"/>
    <property type="match status" value="1"/>
</dbReference>
<accession>A0A5C6Q267</accession>
<evidence type="ECO:0000313" key="3">
    <source>
        <dbReference type="Proteomes" id="UP000321525"/>
    </source>
</evidence>
<dbReference type="EMBL" id="VOLR01000052">
    <property type="protein sequence ID" value="TWX53590.1"/>
    <property type="molecule type" value="Genomic_DNA"/>
</dbReference>
<sequence>MKFVSLFLVMIFFTMGCTSKRVQLLNEPPITLNESDLGKYWVPDKATLTFENNFIPPKVSGFVKVRYLIDSNGEIFNPVVAESEGGWDKFALRAIREIHYVNTEFNLNKTPVYAIKHFNFIAP</sequence>
<comment type="caution">
    <text evidence="2">The sequence shown here is derived from an EMBL/GenBank/DDBJ whole genome shotgun (WGS) entry which is preliminary data.</text>
</comment>
<dbReference type="AlphaFoldDB" id="A0A5C6Q267"/>
<evidence type="ECO:0000313" key="4">
    <source>
        <dbReference type="Proteomes" id="UP000321917"/>
    </source>
</evidence>
<organism evidence="2 4">
    <name type="scientific">Colwellia hornerae</name>
    <dbReference type="NCBI Taxonomy" id="89402"/>
    <lineage>
        <taxon>Bacteria</taxon>
        <taxon>Pseudomonadati</taxon>
        <taxon>Pseudomonadota</taxon>
        <taxon>Gammaproteobacteria</taxon>
        <taxon>Alteromonadales</taxon>
        <taxon>Colwelliaceae</taxon>
        <taxon>Colwellia</taxon>
    </lineage>
</organism>
<evidence type="ECO:0000313" key="1">
    <source>
        <dbReference type="EMBL" id="TWX53590.1"/>
    </source>
</evidence>
<protein>
    <submittedName>
        <fullName evidence="2">Energy transducer TonB</fullName>
    </submittedName>
</protein>
<dbReference type="Proteomes" id="UP000321917">
    <property type="component" value="Unassembled WGS sequence"/>
</dbReference>
<evidence type="ECO:0000313" key="2">
    <source>
        <dbReference type="EMBL" id="TWX62966.1"/>
    </source>
</evidence>
<name>A0A5C6Q267_9GAMM</name>
<dbReference type="Proteomes" id="UP000321525">
    <property type="component" value="Unassembled WGS sequence"/>
</dbReference>
<gene>
    <name evidence="1" type="ORF">ESZ26_18670</name>
    <name evidence="2" type="ORF">ESZ27_18465</name>
</gene>
<reference evidence="2 4" key="1">
    <citation type="submission" date="2019-07" db="EMBL/GenBank/DDBJ databases">
        <title>Genomes of sea-ice associated Colwellia species.</title>
        <authorList>
            <person name="Bowman J.P."/>
        </authorList>
    </citation>
    <scope>NUCLEOTIDE SEQUENCE [LARGE SCALE GENOMIC DNA]</scope>
    <source>
        <strain evidence="1 3">ACAM 607</strain>
        <strain evidence="2 4">IC036</strain>
    </source>
</reference>
<dbReference type="OrthoDB" id="6228724at2"/>